<dbReference type="AlphaFoldDB" id="A0AA38XMA9"/>
<dbReference type="PANTHER" id="PTHR46082">
    <property type="entry name" value="ATP/GTP-BINDING PROTEIN-RELATED"/>
    <property type="match status" value="1"/>
</dbReference>
<dbReference type="SUPFAM" id="SSF53167">
    <property type="entry name" value="Purine and uridine phosphorylases"/>
    <property type="match status" value="1"/>
</dbReference>
<proteinExistence type="predicted"/>
<evidence type="ECO:0000313" key="1">
    <source>
        <dbReference type="EMBL" id="KAJ9616128.1"/>
    </source>
</evidence>
<organism evidence="1 2">
    <name type="scientific">Knufia peltigerae</name>
    <dbReference type="NCBI Taxonomy" id="1002370"/>
    <lineage>
        <taxon>Eukaryota</taxon>
        <taxon>Fungi</taxon>
        <taxon>Dikarya</taxon>
        <taxon>Ascomycota</taxon>
        <taxon>Pezizomycotina</taxon>
        <taxon>Eurotiomycetes</taxon>
        <taxon>Chaetothyriomycetidae</taxon>
        <taxon>Chaetothyriales</taxon>
        <taxon>Trichomeriaceae</taxon>
        <taxon>Knufia</taxon>
    </lineage>
</organism>
<dbReference type="InterPro" id="IPR053137">
    <property type="entry name" value="NLR-like"/>
</dbReference>
<evidence type="ECO:0000313" key="2">
    <source>
        <dbReference type="Proteomes" id="UP001172681"/>
    </source>
</evidence>
<accession>A0AA38XMA9</accession>
<dbReference type="Gene3D" id="3.40.50.1580">
    <property type="entry name" value="Nucleoside phosphorylase domain"/>
    <property type="match status" value="1"/>
</dbReference>
<comment type="caution">
    <text evidence="1">The sequence shown here is derived from an EMBL/GenBank/DDBJ whole genome shotgun (WGS) entry which is preliminary data.</text>
</comment>
<name>A0AA38XMA9_9EURO</name>
<dbReference type="Proteomes" id="UP001172681">
    <property type="component" value="Unassembled WGS sequence"/>
</dbReference>
<reference evidence="1" key="1">
    <citation type="submission" date="2022-10" db="EMBL/GenBank/DDBJ databases">
        <title>Culturing micro-colonial fungi from biological soil crusts in the Mojave desert and describing Neophaeococcomyces mojavensis, and introducing the new genera and species Taxawa tesnikishii.</title>
        <authorList>
            <person name="Kurbessoian T."/>
            <person name="Stajich J.E."/>
        </authorList>
    </citation>
    <scope>NUCLEOTIDE SEQUENCE</scope>
    <source>
        <strain evidence="1">TK_35</strain>
    </source>
</reference>
<keyword evidence="2" id="KW-1185">Reference proteome</keyword>
<protein>
    <recommendedName>
        <fullName evidence="3">Nucleoside phosphorylase domain-containing protein</fullName>
    </recommendedName>
</protein>
<gene>
    <name evidence="1" type="ORF">H2204_014072</name>
</gene>
<evidence type="ECO:0008006" key="3">
    <source>
        <dbReference type="Google" id="ProtNLM"/>
    </source>
</evidence>
<dbReference type="InterPro" id="IPR035994">
    <property type="entry name" value="Nucleoside_phosphorylase_sf"/>
</dbReference>
<dbReference type="GO" id="GO:0009116">
    <property type="term" value="P:nucleoside metabolic process"/>
    <property type="evidence" value="ECO:0007669"/>
    <property type="project" value="InterPro"/>
</dbReference>
<dbReference type="EMBL" id="JAPDRN010000171">
    <property type="protein sequence ID" value="KAJ9616128.1"/>
    <property type="molecule type" value="Genomic_DNA"/>
</dbReference>
<dbReference type="GO" id="GO:0003824">
    <property type="term" value="F:catalytic activity"/>
    <property type="evidence" value="ECO:0007669"/>
    <property type="project" value="InterPro"/>
</dbReference>
<dbReference type="PANTHER" id="PTHR46082:SF11">
    <property type="entry name" value="AAA+ ATPASE DOMAIN-CONTAINING PROTEIN-RELATED"/>
    <property type="match status" value="1"/>
</dbReference>
<sequence>MASREDYSVGWICALPIEVAAAKAAFDRIHDPILSPGPDFDDINNYILASIRGHNVVLVYPRLETCEYGQMSTSLTKIATQLHATFKSVRFNLMVGVAGGVPGTKEDIRLGDVVVSKSNAGRHGVIEYDTNGKQAEGQAIHDTALSADHQPSPLLLAATGKAETAAIFDESQVAQYISDIIRKDPTTFAYPGPEQDILFESDYDHTTESEGNGCDHCNPDRIRPRQPRDEPQDVMVHYGLVASSHISMRHGVTRDKIAHEQGVLCFETEAAGLEDASKYLIIRGICDYADSHTSNLWHAYAAAAAAAYAKEVLSFIPTVPKRIFLAPNTYSEAAPEEGLVEEEEQQWSRTNG</sequence>